<protein>
    <submittedName>
        <fullName evidence="1">Uncharacterized protein</fullName>
    </submittedName>
</protein>
<name>A0A7W6FZ49_9SPHN</name>
<evidence type="ECO:0000313" key="2">
    <source>
        <dbReference type="Proteomes" id="UP000561459"/>
    </source>
</evidence>
<organism evidence="1 2">
    <name type="scientific">Novosphingobium fluoreni</name>
    <dbReference type="NCBI Taxonomy" id="1391222"/>
    <lineage>
        <taxon>Bacteria</taxon>
        <taxon>Pseudomonadati</taxon>
        <taxon>Pseudomonadota</taxon>
        <taxon>Alphaproteobacteria</taxon>
        <taxon>Sphingomonadales</taxon>
        <taxon>Sphingomonadaceae</taxon>
        <taxon>Novosphingobium</taxon>
    </lineage>
</organism>
<dbReference type="Proteomes" id="UP000561459">
    <property type="component" value="Unassembled WGS sequence"/>
</dbReference>
<keyword evidence="2" id="KW-1185">Reference proteome</keyword>
<gene>
    <name evidence="1" type="ORF">GGR39_002352</name>
</gene>
<reference evidence="1 2" key="1">
    <citation type="submission" date="2020-08" db="EMBL/GenBank/DDBJ databases">
        <title>Genomic Encyclopedia of Type Strains, Phase IV (KMG-IV): sequencing the most valuable type-strain genomes for metagenomic binning, comparative biology and taxonomic classification.</title>
        <authorList>
            <person name="Goeker M."/>
        </authorList>
    </citation>
    <scope>NUCLEOTIDE SEQUENCE [LARGE SCALE GENOMIC DNA]</scope>
    <source>
        <strain evidence="1 2">DSM 27568</strain>
    </source>
</reference>
<dbReference type="EMBL" id="JACIDY010000005">
    <property type="protein sequence ID" value="MBB3940695.1"/>
    <property type="molecule type" value="Genomic_DNA"/>
</dbReference>
<sequence>MSRRLDVLKAIKQMIAVALPNADVIGLDNDDAIPTRPTPGGRVIVRSGDPGEPEVDLCPLTYNFEHEIPLELTGWDAGNKTSEEVLDEMMVPIGDAIEQDRTLGGLCIWMEARSPLTDDVFLEGATPADRADLVIVATYATTNPLT</sequence>
<comment type="caution">
    <text evidence="1">The sequence shown here is derived from an EMBL/GenBank/DDBJ whole genome shotgun (WGS) entry which is preliminary data.</text>
</comment>
<accession>A0A7W6FZ49</accession>
<evidence type="ECO:0000313" key="1">
    <source>
        <dbReference type="EMBL" id="MBB3940695.1"/>
    </source>
</evidence>
<proteinExistence type="predicted"/>
<dbReference type="RefSeq" id="WP_221226105.1">
    <property type="nucleotide sequence ID" value="NZ_JACIDY010000005.1"/>
</dbReference>
<dbReference type="AlphaFoldDB" id="A0A7W6FZ49"/>